<dbReference type="RefSeq" id="WP_137195259.1">
    <property type="nucleotide sequence ID" value="NZ_CP039965.1"/>
</dbReference>
<keyword evidence="2" id="KW-1185">Reference proteome</keyword>
<organism evidence="1 2">
    <name type="scientific">Pseudorhodobacter turbinis</name>
    <dbReference type="NCBI Taxonomy" id="2500533"/>
    <lineage>
        <taxon>Bacteria</taxon>
        <taxon>Pseudomonadati</taxon>
        <taxon>Pseudomonadota</taxon>
        <taxon>Alphaproteobacteria</taxon>
        <taxon>Rhodobacterales</taxon>
        <taxon>Paracoccaceae</taxon>
        <taxon>Pseudorhodobacter</taxon>
    </lineage>
</organism>
<dbReference type="Proteomes" id="UP000298631">
    <property type="component" value="Plasmid unnamed1"/>
</dbReference>
<dbReference type="EMBL" id="CP039965">
    <property type="protein sequence ID" value="QCO57465.1"/>
    <property type="molecule type" value="Genomic_DNA"/>
</dbReference>
<accession>A0A4P8EL10</accession>
<evidence type="ECO:0000313" key="2">
    <source>
        <dbReference type="Proteomes" id="UP000298631"/>
    </source>
</evidence>
<reference evidence="1 2" key="1">
    <citation type="submission" date="2019-05" db="EMBL/GenBank/DDBJ databases">
        <title>Pseudorhodobacter turbinis sp. nov., isolated from the gut of the Korean turban shell.</title>
        <authorList>
            <person name="Jeong Y.-S."/>
            <person name="Kang W.-R."/>
            <person name="Bae J.-W."/>
        </authorList>
    </citation>
    <scope>NUCLEOTIDE SEQUENCE [LARGE SCALE GENOMIC DNA]</scope>
    <source>
        <strain evidence="1 2">S12M18</strain>
        <plasmid evidence="1 2">unnamed1</plasmid>
    </source>
</reference>
<evidence type="ECO:0000313" key="1">
    <source>
        <dbReference type="EMBL" id="QCO57465.1"/>
    </source>
</evidence>
<dbReference type="AlphaFoldDB" id="A0A4P8EL10"/>
<sequence length="285" mass="32597">MKRIRTCAHCDAELTGSRSQKYCNQVCKNAANNAKNNALSKLLRTQEKTCVVCDATFTTSKSSTITCSVACAEIEQKNKVAAHNAEADVLCVKLRRMFIELTSKFERENFAKNLIEEHNTNPLVRTVFHRVNKVFKPLPKPIYKLNYNPKKDRPSPSQMKDKHVVMVHAVIDLKAGTVDYVAGIFKDSIPHFRDSIFIGAYKNLRDAKKKVAEINTVLSYDDERTVLLIDYRLVNHDRSSAALLIEEIDMDMNVFTYTELYSKLTYKDSVLINYYNVLAQKELDQ</sequence>
<dbReference type="KEGG" id="pseb:EOK75_17275"/>
<protein>
    <submittedName>
        <fullName evidence="1">Uncharacterized protein</fullName>
    </submittedName>
</protein>
<geneLocation type="plasmid" evidence="1 2">
    <name>unnamed1</name>
</geneLocation>
<proteinExistence type="predicted"/>
<keyword evidence="1" id="KW-0614">Plasmid</keyword>
<gene>
    <name evidence="1" type="ORF">EOK75_17275</name>
</gene>
<name>A0A4P8EL10_9RHOB</name>